<keyword evidence="1" id="KW-0472">Membrane</keyword>
<protein>
    <submittedName>
        <fullName evidence="2">Uncharacterized protein</fullName>
    </submittedName>
</protein>
<sequence length="100" mass="10716">MPVELILGILQVCYKCGEELVATCKAFREADTGLRESTVACRDPDPRIKQAARPSLWLTHALATEGSPAARLFTGFFCGVTIGLVLALICGCFVPCVTRG</sequence>
<reference evidence="2" key="1">
    <citation type="submission" date="2018-03" db="EMBL/GenBank/DDBJ databases">
        <authorList>
            <person name="Guldener U."/>
        </authorList>
    </citation>
    <scope>NUCLEOTIDE SEQUENCE</scope>
</reference>
<name>A0AAE8MYT6_9PEZI</name>
<dbReference type="Proteomes" id="UP001187682">
    <property type="component" value="Unassembled WGS sequence"/>
</dbReference>
<keyword evidence="3" id="KW-1185">Reference proteome</keyword>
<organism evidence="2 3">
    <name type="scientific">Cephalotrichum gorgonifer</name>
    <dbReference type="NCBI Taxonomy" id="2041049"/>
    <lineage>
        <taxon>Eukaryota</taxon>
        <taxon>Fungi</taxon>
        <taxon>Dikarya</taxon>
        <taxon>Ascomycota</taxon>
        <taxon>Pezizomycotina</taxon>
        <taxon>Sordariomycetes</taxon>
        <taxon>Hypocreomycetidae</taxon>
        <taxon>Microascales</taxon>
        <taxon>Microascaceae</taxon>
        <taxon>Cephalotrichum</taxon>
    </lineage>
</organism>
<evidence type="ECO:0000313" key="3">
    <source>
        <dbReference type="Proteomes" id="UP001187682"/>
    </source>
</evidence>
<dbReference type="EMBL" id="ONZQ02000007">
    <property type="protein sequence ID" value="SPO03037.1"/>
    <property type="molecule type" value="Genomic_DNA"/>
</dbReference>
<accession>A0AAE8MYT6</accession>
<proteinExistence type="predicted"/>
<comment type="caution">
    <text evidence="2">The sequence shown here is derived from an EMBL/GenBank/DDBJ whole genome shotgun (WGS) entry which is preliminary data.</text>
</comment>
<evidence type="ECO:0000256" key="1">
    <source>
        <dbReference type="SAM" id="Phobius"/>
    </source>
</evidence>
<evidence type="ECO:0000313" key="2">
    <source>
        <dbReference type="EMBL" id="SPO03037.1"/>
    </source>
</evidence>
<dbReference type="AlphaFoldDB" id="A0AAE8MYT6"/>
<feature type="transmembrane region" description="Helical" evidence="1">
    <location>
        <begin position="72"/>
        <end position="97"/>
    </location>
</feature>
<gene>
    <name evidence="2" type="ORF">DNG_05718</name>
</gene>
<keyword evidence="1" id="KW-0812">Transmembrane</keyword>
<keyword evidence="1" id="KW-1133">Transmembrane helix</keyword>